<dbReference type="InterPro" id="IPR000157">
    <property type="entry name" value="TIR_dom"/>
</dbReference>
<dbReference type="AlphaFoldDB" id="L1L2C9"/>
<dbReference type="Proteomes" id="UP000010411">
    <property type="component" value="Unassembled WGS sequence"/>
</dbReference>
<dbReference type="Gene3D" id="3.40.50.10140">
    <property type="entry name" value="Toll/interleukin-1 receptor homology (TIR) domain"/>
    <property type="match status" value="1"/>
</dbReference>
<dbReference type="InterPro" id="IPR035897">
    <property type="entry name" value="Toll_tir_struct_dom_sf"/>
</dbReference>
<dbReference type="Pfam" id="PF13676">
    <property type="entry name" value="TIR_2"/>
    <property type="match status" value="1"/>
</dbReference>
<sequence>MGERAGALPPSSAEPDTEVYLSYSWSEASNAVADELDLAFQARGVTVVRDRRDIGYKASIKQFMARLGQGKCVILVISDAYLKSQNCLFELLETAKHGEFADRVFPVVLPDARIYRPQDRIRYVRYWEEQIRELDEELKTVSAANLQGFREDIDLYTEIRAHLPRLADILRDMNTLSPDLHRDSDFSEIFEAVMTRLASE</sequence>
<dbReference type="SUPFAM" id="SSF52200">
    <property type="entry name" value="Toll/Interleukin receptor TIR domain"/>
    <property type="match status" value="1"/>
</dbReference>
<keyword evidence="3" id="KW-1185">Reference proteome</keyword>
<accession>L1L2C9</accession>
<dbReference type="PATRIC" id="fig|698759.3.peg.2377"/>
<name>L1L2C9_9ACTN</name>
<evidence type="ECO:0000313" key="3">
    <source>
        <dbReference type="Proteomes" id="UP000010411"/>
    </source>
</evidence>
<proteinExistence type="predicted"/>
<feature type="domain" description="TIR" evidence="1">
    <location>
        <begin position="15"/>
        <end position="142"/>
    </location>
</feature>
<organism evidence="2 3">
    <name type="scientific">Streptomyces ipomoeae 91-03</name>
    <dbReference type="NCBI Taxonomy" id="698759"/>
    <lineage>
        <taxon>Bacteria</taxon>
        <taxon>Bacillati</taxon>
        <taxon>Actinomycetota</taxon>
        <taxon>Actinomycetes</taxon>
        <taxon>Kitasatosporales</taxon>
        <taxon>Streptomycetaceae</taxon>
        <taxon>Streptomyces</taxon>
    </lineage>
</organism>
<protein>
    <recommendedName>
        <fullName evidence="1">TIR domain-containing protein</fullName>
    </recommendedName>
</protein>
<dbReference type="EMBL" id="AEJC01000176">
    <property type="protein sequence ID" value="EKX67062.1"/>
    <property type="molecule type" value="Genomic_DNA"/>
</dbReference>
<comment type="caution">
    <text evidence="2">The sequence shown here is derived from an EMBL/GenBank/DDBJ whole genome shotgun (WGS) entry which is preliminary data.</text>
</comment>
<dbReference type="SMART" id="SM00255">
    <property type="entry name" value="TIR"/>
    <property type="match status" value="1"/>
</dbReference>
<reference evidence="2 3" key="1">
    <citation type="submission" date="2012-11" db="EMBL/GenBank/DDBJ databases">
        <authorList>
            <person name="Huguet-Tapia J.C."/>
            <person name="Durkin A.S."/>
            <person name="Pettis G.S."/>
            <person name="Badger J.H."/>
        </authorList>
    </citation>
    <scope>NUCLEOTIDE SEQUENCE [LARGE SCALE GENOMIC DNA]</scope>
    <source>
        <strain evidence="2 3">91-03</strain>
    </source>
</reference>
<evidence type="ECO:0000259" key="1">
    <source>
        <dbReference type="PROSITE" id="PS50104"/>
    </source>
</evidence>
<gene>
    <name evidence="2" type="ORF">STRIP9103_09710</name>
</gene>
<dbReference type="GO" id="GO:0007165">
    <property type="term" value="P:signal transduction"/>
    <property type="evidence" value="ECO:0007669"/>
    <property type="project" value="InterPro"/>
</dbReference>
<evidence type="ECO:0000313" key="2">
    <source>
        <dbReference type="EMBL" id="EKX67062.1"/>
    </source>
</evidence>
<dbReference type="PROSITE" id="PS50104">
    <property type="entry name" value="TIR"/>
    <property type="match status" value="1"/>
</dbReference>